<reference evidence="1 2" key="1">
    <citation type="journal article" date="2019" name="Sci. Rep.">
        <title>Orb-weaving spider Araneus ventricosus genome elucidates the spidroin gene catalogue.</title>
        <authorList>
            <person name="Kono N."/>
            <person name="Nakamura H."/>
            <person name="Ohtoshi R."/>
            <person name="Moran D.A.P."/>
            <person name="Shinohara A."/>
            <person name="Yoshida Y."/>
            <person name="Fujiwara M."/>
            <person name="Mori M."/>
            <person name="Tomita M."/>
            <person name="Arakawa K."/>
        </authorList>
    </citation>
    <scope>NUCLEOTIDE SEQUENCE [LARGE SCALE GENOMIC DNA]</scope>
</reference>
<evidence type="ECO:0000313" key="1">
    <source>
        <dbReference type="EMBL" id="GBM42980.1"/>
    </source>
</evidence>
<dbReference type="EMBL" id="BGPR01001012">
    <property type="protein sequence ID" value="GBM42980.1"/>
    <property type="molecule type" value="Genomic_DNA"/>
</dbReference>
<dbReference type="AlphaFoldDB" id="A0A4Y2FNC7"/>
<sequence>MGWSKCKSAAIDWLSAFLKCKKSLCFCTSQVTRLSRVTSLKRNYVVTSFTNSDNVYDRSKFQVQDIYNVDKTGVTANQKSRKLIARKGTKQIGSVTSVK</sequence>
<accession>A0A4Y2FNC7</accession>
<name>A0A4Y2FNC7_ARAVE</name>
<evidence type="ECO:0000313" key="2">
    <source>
        <dbReference type="Proteomes" id="UP000499080"/>
    </source>
</evidence>
<organism evidence="1 2">
    <name type="scientific">Araneus ventricosus</name>
    <name type="common">Orbweaver spider</name>
    <name type="synonym">Epeira ventricosa</name>
    <dbReference type="NCBI Taxonomy" id="182803"/>
    <lineage>
        <taxon>Eukaryota</taxon>
        <taxon>Metazoa</taxon>
        <taxon>Ecdysozoa</taxon>
        <taxon>Arthropoda</taxon>
        <taxon>Chelicerata</taxon>
        <taxon>Arachnida</taxon>
        <taxon>Araneae</taxon>
        <taxon>Araneomorphae</taxon>
        <taxon>Entelegynae</taxon>
        <taxon>Araneoidea</taxon>
        <taxon>Araneidae</taxon>
        <taxon>Araneus</taxon>
    </lineage>
</organism>
<comment type="caution">
    <text evidence="1">The sequence shown here is derived from an EMBL/GenBank/DDBJ whole genome shotgun (WGS) entry which is preliminary data.</text>
</comment>
<protein>
    <submittedName>
        <fullName evidence="1">Uncharacterized protein</fullName>
    </submittedName>
</protein>
<dbReference type="Proteomes" id="UP000499080">
    <property type="component" value="Unassembled WGS sequence"/>
</dbReference>
<proteinExistence type="predicted"/>
<keyword evidence="2" id="KW-1185">Reference proteome</keyword>
<dbReference type="OrthoDB" id="4327074at2759"/>
<gene>
    <name evidence="1" type="ORF">AVEN_168551_1</name>
</gene>